<dbReference type="Pfam" id="PF02889">
    <property type="entry name" value="Sec63"/>
    <property type="match status" value="2"/>
</dbReference>
<dbReference type="GO" id="GO:0005524">
    <property type="term" value="F:ATP binding"/>
    <property type="evidence" value="ECO:0007669"/>
    <property type="project" value="UniProtKB-KW"/>
</dbReference>
<dbReference type="InterPro" id="IPR050474">
    <property type="entry name" value="Hel308_SKI2-like"/>
</dbReference>
<dbReference type="GO" id="GO:0008380">
    <property type="term" value="P:RNA splicing"/>
    <property type="evidence" value="ECO:0007669"/>
    <property type="project" value="UniProtKB-KW"/>
</dbReference>
<dbReference type="SUPFAM" id="SSF46785">
    <property type="entry name" value="Winged helix' DNA-binding domain"/>
    <property type="match status" value="2"/>
</dbReference>
<dbReference type="FunFam" id="3.40.50.300:FF:000062">
    <property type="entry name" value="U5 small nuclear ribonucleoprotein helicase"/>
    <property type="match status" value="1"/>
</dbReference>
<dbReference type="FunFam" id="2.60.40.150:FF:000048">
    <property type="entry name" value="U5 small nuclear ribonucleoprotein 200 kDa helicase"/>
    <property type="match status" value="1"/>
</dbReference>
<dbReference type="SMART" id="SM00487">
    <property type="entry name" value="DEXDc"/>
    <property type="match status" value="2"/>
</dbReference>
<evidence type="ECO:0000259" key="17">
    <source>
        <dbReference type="PROSITE" id="PS51194"/>
    </source>
</evidence>
<dbReference type="Pfam" id="PF00271">
    <property type="entry name" value="Helicase_C"/>
    <property type="match status" value="1"/>
</dbReference>
<dbReference type="EMBL" id="NIVC01002766">
    <property type="protein sequence ID" value="PAA55363.1"/>
    <property type="molecule type" value="Genomic_DNA"/>
</dbReference>
<evidence type="ECO:0000313" key="19">
    <source>
        <dbReference type="Proteomes" id="UP000215902"/>
    </source>
</evidence>
<dbReference type="GO" id="GO:0003724">
    <property type="term" value="F:RNA helicase activity"/>
    <property type="evidence" value="ECO:0007669"/>
    <property type="project" value="UniProtKB-EC"/>
</dbReference>
<dbReference type="Pfam" id="PF21188">
    <property type="entry name" value="BRR2_plug"/>
    <property type="match status" value="1"/>
</dbReference>
<dbReference type="FunFam" id="3.40.50.300:FF:000254">
    <property type="entry name" value="U5 small nuclear ribonucleoprotein helicase"/>
    <property type="match status" value="1"/>
</dbReference>
<evidence type="ECO:0000256" key="2">
    <source>
        <dbReference type="ARBA" id="ARBA00010140"/>
    </source>
</evidence>
<dbReference type="FunFam" id="1.10.150.20:FF:000004">
    <property type="entry name" value="U5 small nuclear ribonucleoprotein helicase"/>
    <property type="match status" value="1"/>
</dbReference>
<keyword evidence="19" id="KW-1185">Reference proteome</keyword>
<dbReference type="PROSITE" id="PS51192">
    <property type="entry name" value="HELICASE_ATP_BIND_1"/>
    <property type="match status" value="2"/>
</dbReference>
<protein>
    <recommendedName>
        <fullName evidence="13">U5 small nuclear ribonucleoprotein 200 kDa helicase</fullName>
        <ecNumber evidence="3">3.6.4.13</ecNumber>
    </recommendedName>
</protein>
<dbReference type="Pfam" id="PF23445">
    <property type="entry name" value="WHD_SNRNP200"/>
    <property type="match status" value="2"/>
</dbReference>
<dbReference type="InterPro" id="IPR003593">
    <property type="entry name" value="AAA+_ATPase"/>
</dbReference>
<dbReference type="SMART" id="SM00382">
    <property type="entry name" value="AAA"/>
    <property type="match status" value="2"/>
</dbReference>
<evidence type="ECO:0000259" key="16">
    <source>
        <dbReference type="PROSITE" id="PS51192"/>
    </source>
</evidence>
<keyword evidence="9" id="KW-0347">Helicase</keyword>
<keyword evidence="7" id="KW-0547">Nucleotide-binding</keyword>
<organism evidence="18 19">
    <name type="scientific">Macrostomum lignano</name>
    <dbReference type="NCBI Taxonomy" id="282301"/>
    <lineage>
        <taxon>Eukaryota</taxon>
        <taxon>Metazoa</taxon>
        <taxon>Spiralia</taxon>
        <taxon>Lophotrochozoa</taxon>
        <taxon>Platyhelminthes</taxon>
        <taxon>Rhabditophora</taxon>
        <taxon>Macrostomorpha</taxon>
        <taxon>Macrostomida</taxon>
        <taxon>Macrostomidae</taxon>
        <taxon>Macrostomum</taxon>
    </lineage>
</organism>
<feature type="region of interest" description="Disordered" evidence="15">
    <location>
        <begin position="212"/>
        <end position="290"/>
    </location>
</feature>
<dbReference type="FunFam" id="1.10.10.10:FF:000012">
    <property type="entry name" value="U5 small nuclear ribonucleoprotein helicase"/>
    <property type="match status" value="1"/>
</dbReference>
<dbReference type="GO" id="GO:0003676">
    <property type="term" value="F:nucleic acid binding"/>
    <property type="evidence" value="ECO:0007669"/>
    <property type="project" value="InterPro"/>
</dbReference>
<dbReference type="FunFam" id="2.60.40.150:FF:000004">
    <property type="entry name" value="RNA helicase, activating signal cointegrator 1"/>
    <property type="match status" value="1"/>
</dbReference>
<dbReference type="PANTHER" id="PTHR47961:SF4">
    <property type="entry name" value="ACTIVATING SIGNAL COINTEGRATOR 1 COMPLEX SUBUNIT 3"/>
    <property type="match status" value="1"/>
</dbReference>
<dbReference type="PANTHER" id="PTHR47961">
    <property type="entry name" value="DNA POLYMERASE THETA, PUTATIVE (AFU_ORTHOLOGUE AFUA_1G05260)-RELATED"/>
    <property type="match status" value="1"/>
</dbReference>
<dbReference type="InterPro" id="IPR035892">
    <property type="entry name" value="C2_domain_sf"/>
</dbReference>
<feature type="compositionally biased region" description="Basic and acidic residues" evidence="15">
    <location>
        <begin position="26"/>
        <end position="36"/>
    </location>
</feature>
<dbReference type="GO" id="GO:0003678">
    <property type="term" value="F:DNA helicase activity"/>
    <property type="evidence" value="ECO:0007669"/>
    <property type="project" value="TreeGrafter"/>
</dbReference>
<dbReference type="Gene3D" id="3.40.50.300">
    <property type="entry name" value="P-loop containing nucleotide triphosphate hydrolases"/>
    <property type="match status" value="4"/>
</dbReference>
<dbReference type="PROSITE" id="PS51194">
    <property type="entry name" value="HELICASE_CTER"/>
    <property type="match status" value="1"/>
</dbReference>
<evidence type="ECO:0000256" key="7">
    <source>
        <dbReference type="ARBA" id="ARBA00022741"/>
    </source>
</evidence>
<dbReference type="Gene3D" id="1.10.150.20">
    <property type="entry name" value="5' to 3' exonuclease, C-terminal subdomain"/>
    <property type="match status" value="2"/>
</dbReference>
<dbReference type="InterPro" id="IPR001650">
    <property type="entry name" value="Helicase_C-like"/>
</dbReference>
<dbReference type="SMART" id="SM00490">
    <property type="entry name" value="HELICc"/>
    <property type="match status" value="2"/>
</dbReference>
<dbReference type="GO" id="GO:0016787">
    <property type="term" value="F:hydrolase activity"/>
    <property type="evidence" value="ECO:0007669"/>
    <property type="project" value="UniProtKB-KW"/>
</dbReference>
<dbReference type="Gene3D" id="1.10.10.10">
    <property type="entry name" value="Winged helix-like DNA-binding domain superfamily/Winged helix DNA-binding domain"/>
    <property type="match status" value="2"/>
</dbReference>
<dbReference type="GO" id="GO:0000712">
    <property type="term" value="P:resolution of meiotic recombination intermediates"/>
    <property type="evidence" value="ECO:0007669"/>
    <property type="project" value="TreeGrafter"/>
</dbReference>
<comment type="subcellular location">
    <subcellularLocation>
        <location evidence="1">Nucleus</location>
    </subcellularLocation>
</comment>
<feature type="region of interest" description="Disordered" evidence="15">
    <location>
        <begin position="26"/>
        <end position="77"/>
    </location>
</feature>
<dbReference type="EC" id="3.6.4.13" evidence="3"/>
<evidence type="ECO:0000256" key="12">
    <source>
        <dbReference type="ARBA" id="ARBA00023242"/>
    </source>
</evidence>
<dbReference type="FunFam" id="1.10.150.20:FF:000013">
    <property type="entry name" value="U5 small nuclear ribonucleoprotein kDa helicase"/>
    <property type="match status" value="1"/>
</dbReference>
<evidence type="ECO:0000256" key="8">
    <source>
        <dbReference type="ARBA" id="ARBA00022801"/>
    </source>
</evidence>
<name>A0A267E1C5_9PLAT</name>
<dbReference type="FunFam" id="1.10.3380.10:FF:000002">
    <property type="entry name" value="Activating signal cointegrator 1 complex subunit 3"/>
    <property type="match status" value="1"/>
</dbReference>
<keyword evidence="12" id="KW-0539">Nucleus</keyword>
<dbReference type="PIRSF" id="PIRSF039073">
    <property type="entry name" value="BRR2"/>
    <property type="match status" value="1"/>
</dbReference>
<dbReference type="InterPro" id="IPR004179">
    <property type="entry name" value="Sec63-dom"/>
</dbReference>
<feature type="compositionally biased region" description="Gly residues" evidence="15">
    <location>
        <begin position="2205"/>
        <end position="2215"/>
    </location>
</feature>
<dbReference type="STRING" id="282301.A0A267E1C5"/>
<evidence type="ECO:0000256" key="3">
    <source>
        <dbReference type="ARBA" id="ARBA00012552"/>
    </source>
</evidence>
<sequence>MAGEAARNLQFEYRVNSNIVTQADKSLIDRRPRDESTGVVQSLSGKLEGTKMGDRAYRSKPTGVEEKQAKRKKRDENRRYEVGKLKATGGVLATEDDGMSGLIYRPKTAETRRNYESLLHCIQECLGDEPRDVLCGAADEVLAAMKDDKLRDKERKREIESLLGNLAEDTYALLVNLSKKATDWSGGQQGGESGDQQAADIDETYGVNIQFEDSDEDAADEDDAADYGEVNESDEDDDEGGEGEDGEAGQGDDRSATNASAAAAAEAAAIRRRKTADDGAGGSGSGGLHPRDVDAFWLQRQLAKRYTDPVAAQAKAAECLQLLKSAGDDRDLENRLVKALGYEAFDLIKLVRQNRQMVLHCTLLAQAQSRSERSAIEARMRADPKLAPILRQLRSAEGKAEGGEAADASSSAAAAAAAAAVREQQQQQLADDEAVAAAVAGGYIQGKDLDLEDLAFTQGSHLMANKRCQLPDGSFRKQGSGYEEVHVPAPKPKPFDATESLIKISSLPAWCQPAFPSNVSALNRVQSRIMKTAMESDENMLLCAPTGSGKTICALLTMLRTIGQHRDPDAATDAENAVSKDDFKIIYIAPMRSLAQEMVGNFRQRLACFGLTVDELTGDHQLTKEEIANTQLIVCTPEKFDIVTRKGGERTYTQLVRLIILDEVHMLHDERGPVLESVVARILRNSESTQEAVRIVGLSATLPNYASVASFLRVNVKTGLHFFDSTYRPVPLEQQYIGVTEKKAIKRFAVMNQVVYDKVIEHAGKNQVLVFVHSRKETGKTARAVRDLCLEKDTLGLFLKAGSLSTEVLRTEAAEVKNLELKDLLPYGFAIHHAGMTRVDRTLVEDLFADRHIQVLVSTATLAWGVNLPAHTVIIKGTQIYSPEKGRWTELSPLDIMQMLGRAGRIQYDTLGVGVLITNHSELQYYLSLMNQQLPIESHMISRLADNLNAEIVLGSVSSIADAVQWLTYTYLYVRMAENPALYGVGQDESLDQRLRDLSHTAAMCLERSGLARYDRRSGLLQSTELGRIASHYYCTHESMHTYNQLMKKTLSEIELFRVFSLSSEFKYIAVREEEKVEMIKLLERVPVPIKEGIEESSAKINCLLQAYISQLKLDGFSLASDMVYVTQSAARLVRALFEIALHKGWAQLTEKALTLSKMIAQRMWQSMSPLRQFKKIPEDVIRKLEKKNIAFERYFDLSVHELGELIRKPTMGKSLHKCLHQIPRLDLRVVIQPISRSSLRAELCITPDFQWDANLHGESQAFWIFVEDVDSEIILHHEYFMLKRKFSEDEHVLKFYVPVYEPLAPMYFIRAVSDRWLGSETVLPVSFRHMILPEKNPPPTELLDLQPLPVNALRNPQYEALYAGISFFNAIQTQVFNSLYNFDENVLVAAPPGSGKSVCAEFALLHLFAANPNGRCVYVVARQELAELAHANLAAKFGERLGKNVVRLTGETATDLKLLAKGHVVISTPEHWDILSRRWKQRKNVQSVQLFIVDGLQLIRSEVGPVLEVICSRMRYISSQIEHSIRIVALSHSLSNAKDAASWLGVNAGNTFNFHPSVQPLQLAIQGFNVTHNATRLLAMLRPLYTTVIRSKQSAIVFVPSRRLAQSVAVDLFTHAHSESASSDQVDAFVPKPGSAAAAAAADAAKRLADSEPALSVCVPNGVAFLHEGLSPSDRRIVERLFRDGAARVLVVAKSLAWSIGVRARLVILMDTQSYNGKTHSYEDYPVTDVIQMVSRANHPNKDAIGKAFVFCQSSKREFFKKFLFDPLPVESHLDHCLHDHFNAEIVTKTVENKQDAVDYLTWTFLYRRMTQNPNYYNLQGVTHRHLSEKLSDLVEQTLDDLENSKCIKIVEDMDLTPLNLGMIAAYYYIHYTTIELFSGFLTPKTKIRSLIEIVSSAAEFEDLPIRHHEEDTLRKIVPRLPHKMQSAKYNDPHVKAQILLQAHMCRLALPAELQTDTADVLLKAMRLIQAAVDVVSSSGWLAPALAAMELSQMAVQAVWSKDSILKQLPHFDQALIDKCKGLKVESVFDLMEMEDADRLELLSDLTKEQLADVARYCNRYPNIELAYELVDSDRVEPGGSVQLAVSLEREDEIVGPVAAPYFPQKREEGWWLVVCDPAANALISIKRTSLQQKAKVKLEFAAPADPGDYKYTLYFMSDSYLGCDQVYQFEVAVGASGGGGGMSPQSGSRSPSPAPPTKRSKRGGGGGGREAAS</sequence>
<evidence type="ECO:0000313" key="18">
    <source>
        <dbReference type="EMBL" id="PAA55363.1"/>
    </source>
</evidence>
<dbReference type="InterPro" id="IPR036390">
    <property type="entry name" value="WH_DNA-bd_sf"/>
</dbReference>
<dbReference type="Gene3D" id="1.10.3380.10">
    <property type="entry name" value="Sec63 N-terminal domain-like domain"/>
    <property type="match status" value="2"/>
</dbReference>
<dbReference type="Gene3D" id="2.60.40.150">
    <property type="entry name" value="C2 domain"/>
    <property type="match status" value="2"/>
</dbReference>
<feature type="compositionally biased region" description="Basic and acidic residues" evidence="15">
    <location>
        <begin position="48"/>
        <end position="77"/>
    </location>
</feature>
<dbReference type="CDD" id="cd18795">
    <property type="entry name" value="SF2_C_Ski2"/>
    <property type="match status" value="1"/>
</dbReference>
<dbReference type="Pfam" id="PF00270">
    <property type="entry name" value="DEAD"/>
    <property type="match status" value="2"/>
</dbReference>
<gene>
    <name evidence="18" type="ORF">BOX15_Mlig007168g4</name>
</gene>
<evidence type="ECO:0000256" key="1">
    <source>
        <dbReference type="ARBA" id="ARBA00004123"/>
    </source>
</evidence>
<keyword evidence="8" id="KW-0378">Hydrolase</keyword>
<evidence type="ECO:0000256" key="15">
    <source>
        <dbReference type="SAM" id="MobiDB-lite"/>
    </source>
</evidence>
<dbReference type="Pfam" id="PF18149">
    <property type="entry name" value="Helicase_PWI"/>
    <property type="match status" value="1"/>
</dbReference>
<dbReference type="SUPFAM" id="SSF158702">
    <property type="entry name" value="Sec63 N-terminal domain-like"/>
    <property type="match status" value="2"/>
</dbReference>
<dbReference type="GO" id="GO:0005681">
    <property type="term" value="C:spliceosomal complex"/>
    <property type="evidence" value="ECO:0007669"/>
    <property type="project" value="UniProtKB-KW"/>
</dbReference>
<dbReference type="InterPro" id="IPR041094">
    <property type="entry name" value="Brr2_helicase_PWI"/>
</dbReference>
<evidence type="ECO:0000256" key="11">
    <source>
        <dbReference type="ARBA" id="ARBA00023187"/>
    </source>
</evidence>
<feature type="compositionally biased region" description="Low complexity" evidence="15">
    <location>
        <begin position="256"/>
        <end position="268"/>
    </location>
</feature>
<dbReference type="GO" id="GO:0006397">
    <property type="term" value="P:mRNA processing"/>
    <property type="evidence" value="ECO:0007669"/>
    <property type="project" value="UniProtKB-KW"/>
</dbReference>
<feature type="domain" description="Helicase C-terminal" evidence="17">
    <location>
        <begin position="731"/>
        <end position="968"/>
    </location>
</feature>
<comment type="catalytic activity">
    <reaction evidence="14">
        <text>ATP + H2O = ADP + phosphate + H(+)</text>
        <dbReference type="Rhea" id="RHEA:13065"/>
        <dbReference type="ChEBI" id="CHEBI:15377"/>
        <dbReference type="ChEBI" id="CHEBI:15378"/>
        <dbReference type="ChEBI" id="CHEBI:30616"/>
        <dbReference type="ChEBI" id="CHEBI:43474"/>
        <dbReference type="ChEBI" id="CHEBI:456216"/>
        <dbReference type="EC" id="3.6.4.13"/>
    </reaction>
</comment>
<feature type="domain" description="Helicase ATP-binding" evidence="16">
    <location>
        <begin position="1378"/>
        <end position="1553"/>
    </location>
</feature>
<dbReference type="InterPro" id="IPR036388">
    <property type="entry name" value="WH-like_DNA-bd_sf"/>
</dbReference>
<evidence type="ECO:0000256" key="9">
    <source>
        <dbReference type="ARBA" id="ARBA00022806"/>
    </source>
</evidence>
<evidence type="ECO:0000256" key="14">
    <source>
        <dbReference type="ARBA" id="ARBA00047984"/>
    </source>
</evidence>
<feature type="domain" description="Helicase ATP-binding" evidence="16">
    <location>
        <begin position="531"/>
        <end position="720"/>
    </location>
</feature>
<dbReference type="InterPro" id="IPR027417">
    <property type="entry name" value="P-loop_NTPase"/>
</dbReference>
<proteinExistence type="inferred from homology"/>
<feature type="region of interest" description="Disordered" evidence="15">
    <location>
        <begin position="2179"/>
        <end position="2215"/>
    </location>
</feature>
<evidence type="ECO:0000256" key="10">
    <source>
        <dbReference type="ARBA" id="ARBA00022840"/>
    </source>
</evidence>
<keyword evidence="5" id="KW-0747">Spliceosome</keyword>
<evidence type="ECO:0000256" key="6">
    <source>
        <dbReference type="ARBA" id="ARBA00022737"/>
    </source>
</evidence>
<dbReference type="InterPro" id="IPR057842">
    <property type="entry name" value="WH_MER3"/>
</dbReference>
<comment type="caution">
    <text evidence="18">The sequence shown here is derived from an EMBL/GenBank/DDBJ whole genome shotgun (WGS) entry which is preliminary data.</text>
</comment>
<evidence type="ECO:0000256" key="4">
    <source>
        <dbReference type="ARBA" id="ARBA00022664"/>
    </source>
</evidence>
<dbReference type="FunFam" id="1.10.3380.10:FF:000001">
    <property type="entry name" value="U5 small nuclear ribonucleoprotein helicase"/>
    <property type="match status" value="1"/>
</dbReference>
<dbReference type="FunFam" id="1.10.10.10:FF:000024">
    <property type="entry name" value="U5 small nuclear ribonucleoprotein helicase"/>
    <property type="match status" value="1"/>
</dbReference>
<accession>A0A267E1C5</accession>
<keyword evidence="6" id="KW-0677">Repeat</keyword>
<dbReference type="InterPro" id="IPR048863">
    <property type="entry name" value="BRR2_plug"/>
</dbReference>
<dbReference type="InterPro" id="IPR011545">
    <property type="entry name" value="DEAD/DEAH_box_helicase_dom"/>
</dbReference>
<evidence type="ECO:0000256" key="13">
    <source>
        <dbReference type="ARBA" id="ARBA00034541"/>
    </source>
</evidence>
<dbReference type="InterPro" id="IPR014001">
    <property type="entry name" value="Helicase_ATP-bd"/>
</dbReference>
<dbReference type="FunFam" id="3.40.50.300:FF:000102">
    <property type="entry name" value="RNA helicase, activating signal cointegrator 1"/>
    <property type="match status" value="1"/>
</dbReference>
<reference evidence="18 19" key="1">
    <citation type="submission" date="2017-06" db="EMBL/GenBank/DDBJ databases">
        <title>A platform for efficient transgenesis in Macrostomum lignano, a flatworm model organism for stem cell research.</title>
        <authorList>
            <person name="Berezikov E."/>
        </authorList>
    </citation>
    <scope>NUCLEOTIDE SEQUENCE [LARGE SCALE GENOMIC DNA]</scope>
    <source>
        <strain evidence="18">DV1</strain>
        <tissue evidence="18">Whole organism</tissue>
    </source>
</reference>
<dbReference type="SUPFAM" id="SSF81296">
    <property type="entry name" value="E set domains"/>
    <property type="match status" value="1"/>
</dbReference>
<keyword evidence="11" id="KW-0508">mRNA splicing</keyword>
<dbReference type="SMART" id="SM00973">
    <property type="entry name" value="Sec63"/>
    <property type="match status" value="2"/>
</dbReference>
<dbReference type="InterPro" id="IPR014756">
    <property type="entry name" value="Ig_E-set"/>
</dbReference>
<dbReference type="CDD" id="cd18021">
    <property type="entry name" value="DEXHc_Brr2_2"/>
    <property type="match status" value="1"/>
</dbReference>
<dbReference type="SUPFAM" id="SSF52540">
    <property type="entry name" value="P-loop containing nucleoside triphosphate hydrolases"/>
    <property type="match status" value="3"/>
</dbReference>
<keyword evidence="4" id="KW-0507">mRNA processing</keyword>
<dbReference type="Proteomes" id="UP000215902">
    <property type="component" value="Unassembled WGS sequence"/>
</dbReference>
<comment type="similarity">
    <text evidence="2">Belongs to the helicase family. SKI2 subfamily.</text>
</comment>
<evidence type="ECO:0000256" key="5">
    <source>
        <dbReference type="ARBA" id="ARBA00022728"/>
    </source>
</evidence>
<keyword evidence="10" id="KW-0067">ATP-binding</keyword>
<feature type="compositionally biased region" description="Acidic residues" evidence="15">
    <location>
        <begin position="212"/>
        <end position="247"/>
    </location>
</feature>
<dbReference type="OrthoDB" id="5575at2759"/>